<evidence type="ECO:0000313" key="3">
    <source>
        <dbReference type="Proteomes" id="UP000324536"/>
    </source>
</evidence>
<dbReference type="PANTHER" id="PTHR36919:SF2">
    <property type="entry name" value="BLL6627 PROTEIN"/>
    <property type="match status" value="1"/>
</dbReference>
<keyword evidence="3" id="KW-1185">Reference proteome</keyword>
<evidence type="ECO:0000313" key="2">
    <source>
        <dbReference type="EMBL" id="QEO18389.1"/>
    </source>
</evidence>
<name>A0A5C1YT04_9PROT</name>
<dbReference type="AlphaFoldDB" id="A0A5C1YT04"/>
<dbReference type="Gene3D" id="2.40.128.520">
    <property type="match status" value="1"/>
</dbReference>
<dbReference type="Pfam" id="PF09917">
    <property type="entry name" value="DUF2147"/>
    <property type="match status" value="1"/>
</dbReference>
<dbReference type="Proteomes" id="UP000324536">
    <property type="component" value="Chromosome"/>
</dbReference>
<evidence type="ECO:0000259" key="1">
    <source>
        <dbReference type="Pfam" id="PF09917"/>
    </source>
</evidence>
<dbReference type="EMBL" id="CP043506">
    <property type="protein sequence ID" value="QEO18389.1"/>
    <property type="molecule type" value="Genomic_DNA"/>
</dbReference>
<sequence length="166" mass="17874">MNIIPRENGRMAGLTSFVRVGVLGLCLAAGLTGAGQARAAAGEALMGYWLSQDHDGVFKVERCGDTVCGTLVGMRYDGTDIPHGYDGRPECNIRMLTDFRPLSGDSGRLGGHILDPDSGHVYNAQIWSPKPDVLKLRGYLGLPIFGETQTWTRYTGGPMGPMCKMP</sequence>
<feature type="domain" description="DUF2147" evidence="1">
    <location>
        <begin position="47"/>
        <end position="153"/>
    </location>
</feature>
<protein>
    <submittedName>
        <fullName evidence="2">DUF2147 domain-containing protein</fullName>
    </submittedName>
</protein>
<proteinExistence type="predicted"/>
<dbReference type="PANTHER" id="PTHR36919">
    <property type="entry name" value="BLR1215 PROTEIN"/>
    <property type="match status" value="1"/>
</dbReference>
<accession>A0A5C1YT04</accession>
<gene>
    <name evidence="2" type="ORF">FLP30_12225</name>
</gene>
<dbReference type="KEGG" id="acek:FLP30_12225"/>
<reference evidence="2 3" key="1">
    <citation type="submission" date="2019-09" db="EMBL/GenBank/DDBJ databases">
        <title>Genome sequencing of strain KACC 21233.</title>
        <authorList>
            <person name="Heo J."/>
            <person name="Kim S.-J."/>
            <person name="Kim J.-S."/>
            <person name="Hong S.-B."/>
            <person name="Kwon S.-W."/>
        </authorList>
    </citation>
    <scope>NUCLEOTIDE SEQUENCE [LARGE SCALE GENOMIC DNA]</scope>
    <source>
        <strain evidence="2 3">KACC 21233</strain>
    </source>
</reference>
<organism evidence="2 3">
    <name type="scientific">Acetobacter vaccinii</name>
    <dbReference type="NCBI Taxonomy" id="2592655"/>
    <lineage>
        <taxon>Bacteria</taxon>
        <taxon>Pseudomonadati</taxon>
        <taxon>Pseudomonadota</taxon>
        <taxon>Alphaproteobacteria</taxon>
        <taxon>Acetobacterales</taxon>
        <taxon>Acetobacteraceae</taxon>
        <taxon>Acetobacter</taxon>
    </lineage>
</organism>
<dbReference type="OrthoDB" id="9811671at2"/>
<dbReference type="InterPro" id="IPR019223">
    <property type="entry name" value="DUF2147"/>
</dbReference>